<dbReference type="GeneID" id="107414196"/>
<dbReference type="SMART" id="SM00369">
    <property type="entry name" value="LRR_TYP"/>
    <property type="match status" value="7"/>
</dbReference>
<evidence type="ECO:0000259" key="18">
    <source>
        <dbReference type="PROSITE" id="PS50011"/>
    </source>
</evidence>
<dbReference type="SUPFAM" id="SSF56112">
    <property type="entry name" value="Protein kinase-like (PK-like)"/>
    <property type="match status" value="1"/>
</dbReference>
<feature type="domain" description="Protein kinase" evidence="18">
    <location>
        <begin position="685"/>
        <end position="958"/>
    </location>
</feature>
<dbReference type="Proteomes" id="UP001652623">
    <property type="component" value="Chromosome 8"/>
</dbReference>
<dbReference type="PRINTS" id="PR00019">
    <property type="entry name" value="LEURICHRPT"/>
</dbReference>
<keyword evidence="11 16" id="KW-0067">ATP-binding</keyword>
<name>A0ABM4AGW2_ZIZJJ</name>
<keyword evidence="3" id="KW-0723">Serine/threonine-protein kinase</keyword>
<evidence type="ECO:0000256" key="8">
    <source>
        <dbReference type="ARBA" id="ARBA00022737"/>
    </source>
</evidence>
<dbReference type="InterPro" id="IPR032675">
    <property type="entry name" value="LRR_dom_sf"/>
</dbReference>
<evidence type="ECO:0000313" key="19">
    <source>
        <dbReference type="Proteomes" id="UP001652623"/>
    </source>
</evidence>
<evidence type="ECO:0000256" key="13">
    <source>
        <dbReference type="ARBA" id="ARBA00023136"/>
    </source>
</evidence>
<evidence type="ECO:0000256" key="1">
    <source>
        <dbReference type="ARBA" id="ARBA00004370"/>
    </source>
</evidence>
<evidence type="ECO:0000256" key="17">
    <source>
        <dbReference type="SAM" id="Phobius"/>
    </source>
</evidence>
<organism evidence="19 20">
    <name type="scientific">Ziziphus jujuba</name>
    <name type="common">Chinese jujube</name>
    <name type="synonym">Ziziphus sativa</name>
    <dbReference type="NCBI Taxonomy" id="326968"/>
    <lineage>
        <taxon>Eukaryota</taxon>
        <taxon>Viridiplantae</taxon>
        <taxon>Streptophyta</taxon>
        <taxon>Embryophyta</taxon>
        <taxon>Tracheophyta</taxon>
        <taxon>Spermatophyta</taxon>
        <taxon>Magnoliopsida</taxon>
        <taxon>eudicotyledons</taxon>
        <taxon>Gunneridae</taxon>
        <taxon>Pentapetalae</taxon>
        <taxon>rosids</taxon>
        <taxon>fabids</taxon>
        <taxon>Rosales</taxon>
        <taxon>Rhamnaceae</taxon>
        <taxon>Paliureae</taxon>
        <taxon>Ziziphus</taxon>
    </lineage>
</organism>
<dbReference type="InterPro" id="IPR008266">
    <property type="entry name" value="Tyr_kinase_AS"/>
</dbReference>
<keyword evidence="12 17" id="KW-1133">Transmembrane helix</keyword>
<dbReference type="Gene3D" id="1.10.510.10">
    <property type="entry name" value="Transferase(Phosphotransferase) domain 1"/>
    <property type="match status" value="1"/>
</dbReference>
<keyword evidence="10 20" id="KW-0418">Kinase</keyword>
<evidence type="ECO:0000256" key="5">
    <source>
        <dbReference type="ARBA" id="ARBA00022679"/>
    </source>
</evidence>
<keyword evidence="7" id="KW-0732">Signal</keyword>
<proteinExistence type="predicted"/>
<evidence type="ECO:0000256" key="15">
    <source>
        <dbReference type="ARBA" id="ARBA00048679"/>
    </source>
</evidence>
<evidence type="ECO:0000256" key="9">
    <source>
        <dbReference type="ARBA" id="ARBA00022741"/>
    </source>
</evidence>
<keyword evidence="13 17" id="KW-0472">Membrane</keyword>
<dbReference type="PROSITE" id="PS00109">
    <property type="entry name" value="PROTEIN_KINASE_TYR"/>
    <property type="match status" value="1"/>
</dbReference>
<keyword evidence="8" id="KW-0677">Repeat</keyword>
<dbReference type="Pfam" id="PF00560">
    <property type="entry name" value="LRR_1"/>
    <property type="match status" value="7"/>
</dbReference>
<dbReference type="PANTHER" id="PTHR48005">
    <property type="entry name" value="LEUCINE RICH REPEAT KINASE 2"/>
    <property type="match status" value="1"/>
</dbReference>
<evidence type="ECO:0000256" key="14">
    <source>
        <dbReference type="ARBA" id="ARBA00047899"/>
    </source>
</evidence>
<dbReference type="InterPro" id="IPR025875">
    <property type="entry name" value="Leu-rich_rpt_4"/>
</dbReference>
<dbReference type="InterPro" id="IPR011009">
    <property type="entry name" value="Kinase-like_dom_sf"/>
</dbReference>
<evidence type="ECO:0000256" key="3">
    <source>
        <dbReference type="ARBA" id="ARBA00022527"/>
    </source>
</evidence>
<keyword evidence="20" id="KW-0675">Receptor</keyword>
<comment type="catalytic activity">
    <reaction evidence="14">
        <text>L-threonyl-[protein] + ATP = O-phospho-L-threonyl-[protein] + ADP + H(+)</text>
        <dbReference type="Rhea" id="RHEA:46608"/>
        <dbReference type="Rhea" id="RHEA-COMP:11060"/>
        <dbReference type="Rhea" id="RHEA-COMP:11605"/>
        <dbReference type="ChEBI" id="CHEBI:15378"/>
        <dbReference type="ChEBI" id="CHEBI:30013"/>
        <dbReference type="ChEBI" id="CHEBI:30616"/>
        <dbReference type="ChEBI" id="CHEBI:61977"/>
        <dbReference type="ChEBI" id="CHEBI:456216"/>
        <dbReference type="EC" id="2.7.11.1"/>
    </reaction>
</comment>
<dbReference type="Pfam" id="PF12799">
    <property type="entry name" value="LRR_4"/>
    <property type="match status" value="1"/>
</dbReference>
<evidence type="ECO:0000256" key="16">
    <source>
        <dbReference type="PROSITE-ProRule" id="PRU10141"/>
    </source>
</evidence>
<evidence type="ECO:0000256" key="10">
    <source>
        <dbReference type="ARBA" id="ARBA00022777"/>
    </source>
</evidence>
<protein>
    <recommendedName>
        <fullName evidence="2">non-specific serine/threonine protein kinase</fullName>
        <ecNumber evidence="2">2.7.11.1</ecNumber>
    </recommendedName>
</protein>
<dbReference type="Pfam" id="PF08263">
    <property type="entry name" value="LRRNT_2"/>
    <property type="match status" value="1"/>
</dbReference>
<keyword evidence="5" id="KW-0808">Transferase</keyword>
<evidence type="ECO:0000256" key="6">
    <source>
        <dbReference type="ARBA" id="ARBA00022692"/>
    </source>
</evidence>
<feature type="transmembrane region" description="Helical" evidence="17">
    <location>
        <begin position="7"/>
        <end position="25"/>
    </location>
</feature>
<dbReference type="InterPro" id="IPR001611">
    <property type="entry name" value="Leu-rich_rpt"/>
</dbReference>
<dbReference type="InterPro" id="IPR000719">
    <property type="entry name" value="Prot_kinase_dom"/>
</dbReference>
<dbReference type="GO" id="GO:0016301">
    <property type="term" value="F:kinase activity"/>
    <property type="evidence" value="ECO:0007669"/>
    <property type="project" value="UniProtKB-KW"/>
</dbReference>
<accession>A0ABM4AGW2</accession>
<dbReference type="RefSeq" id="XP_060675960.1">
    <property type="nucleotide sequence ID" value="XM_060819977.1"/>
</dbReference>
<keyword evidence="6 17" id="KW-0812">Transmembrane</keyword>
<dbReference type="Gene3D" id="3.80.10.10">
    <property type="entry name" value="Ribonuclease Inhibitor"/>
    <property type="match status" value="3"/>
</dbReference>
<evidence type="ECO:0000256" key="2">
    <source>
        <dbReference type="ARBA" id="ARBA00012513"/>
    </source>
</evidence>
<dbReference type="InterPro" id="IPR051420">
    <property type="entry name" value="Ser_Thr_Kinases_DiverseReg"/>
</dbReference>
<dbReference type="SUPFAM" id="SSF52047">
    <property type="entry name" value="RNI-like"/>
    <property type="match status" value="2"/>
</dbReference>
<dbReference type="Gene3D" id="3.30.200.20">
    <property type="entry name" value="Phosphorylase Kinase, domain 1"/>
    <property type="match status" value="1"/>
</dbReference>
<dbReference type="InterPro" id="IPR055414">
    <property type="entry name" value="LRR_R13L4/SHOC2-like"/>
</dbReference>
<comment type="subcellular location">
    <subcellularLocation>
        <location evidence="1">Membrane</location>
    </subcellularLocation>
</comment>
<dbReference type="InterPro" id="IPR017441">
    <property type="entry name" value="Protein_kinase_ATP_BS"/>
</dbReference>
<evidence type="ECO:0000313" key="20">
    <source>
        <dbReference type="RefSeq" id="XP_060675960.1"/>
    </source>
</evidence>
<sequence length="958" mass="105547">MSSLQEYCVSLAIINVAWVVFLLSFCKADHAASNREAEALIKWKDSLPSQSVFDSWVFPTHTNSSSSTPPTPSPCKWYGITCDNAGSVTQIELPGRGINGTLQNFDFSFFPNLVRLDLQSNNFQGPIPANIGMVSKLKLLDLSTNSLNGTLPLSLANLTQVSELDISRNDITGILDGRLFPGDQSSTQSKTGLLSLKYLLFQDTLLGGQIPKEIGNLKFLVTLVLDRSHFNGPIPPSLGNLSHLQALRLSENQMSGEIPETLVNLRNLTDLCLFANKFSGVVPSELGKFSSFTVLQLTGNNFTGHLPPHVCRGGKLVNFTANSNNFAGPIPTSLRNCTTLYRVRLEHNQLTGYIDRDFGVYPNLTYIDLSFNRLRGELSPNWGECRSLTLLKIASNMISGQVPNQIVRLNQLVVLDLSSNQIAGEIPADIRNLSKLSFLSLKDNQLSGRVPEGIGSLSNMESLDLSMNMLTGPIPSQIADCSKLRSLCLSKNQLSGGIPYQIGNLVQSLQVLLDLSHNSISGDIPPQLGRLTSLENLNLSHNNLIGSIPDSFKYMVSLLDINLSNNLLEGPVPDIKIFQSAEPEALSNNKALCGKIKGLLPCNETKQRGRNNKKRKILIVALSSLGSALFISFALVGILVLIWKTNLSTNSHKAESIPNRENPFSPWYFNGKILYEDILKATKNFDDSYCIGVGGFGKVYRLDIPGYHDVLTVKKLNFQARDESDMENIRHFGNEVATLAEIKHRNIVKLFGFCCRGIHTFLVCEFMERGSLADILKSEEVAKELDWGKRIRVVKGVAQALCYMHHDIVPPIIHRDISSKNVLLDSELEAHVSDFGTARFLNPDSSNWTGVAGTYGYLAPELAYTMTVTEKCDVYSFGVFALEVLMGKHPGELISSLQSYAVESIFQHKDVLDPRLSSPKNQNIEDKLVLVMKLAIACLSANPQARPTMRSVSELLDD</sequence>
<dbReference type="Pfam" id="PF00069">
    <property type="entry name" value="Pkinase"/>
    <property type="match status" value="1"/>
</dbReference>
<dbReference type="InterPro" id="IPR013210">
    <property type="entry name" value="LRR_N_plant-typ"/>
</dbReference>
<keyword evidence="19" id="KW-1185">Reference proteome</keyword>
<dbReference type="Pfam" id="PF23598">
    <property type="entry name" value="LRR_14"/>
    <property type="match status" value="1"/>
</dbReference>
<feature type="binding site" evidence="16">
    <location>
        <position position="715"/>
    </location>
    <ligand>
        <name>ATP</name>
        <dbReference type="ChEBI" id="CHEBI:30616"/>
    </ligand>
</feature>
<evidence type="ECO:0000256" key="7">
    <source>
        <dbReference type="ARBA" id="ARBA00022729"/>
    </source>
</evidence>
<keyword evidence="9 16" id="KW-0547">Nucleotide-binding</keyword>
<dbReference type="PANTHER" id="PTHR48005:SF70">
    <property type="entry name" value="MDIS1-INTERACTING RECEPTOR LIKE KINASE 2-LIKE"/>
    <property type="match status" value="1"/>
</dbReference>
<comment type="catalytic activity">
    <reaction evidence="15">
        <text>L-seryl-[protein] + ATP = O-phospho-L-seryl-[protein] + ADP + H(+)</text>
        <dbReference type="Rhea" id="RHEA:17989"/>
        <dbReference type="Rhea" id="RHEA-COMP:9863"/>
        <dbReference type="Rhea" id="RHEA-COMP:11604"/>
        <dbReference type="ChEBI" id="CHEBI:15378"/>
        <dbReference type="ChEBI" id="CHEBI:29999"/>
        <dbReference type="ChEBI" id="CHEBI:30616"/>
        <dbReference type="ChEBI" id="CHEBI:83421"/>
        <dbReference type="ChEBI" id="CHEBI:456216"/>
        <dbReference type="EC" id="2.7.11.1"/>
    </reaction>
</comment>
<dbReference type="InterPro" id="IPR003591">
    <property type="entry name" value="Leu-rich_rpt_typical-subtyp"/>
</dbReference>
<dbReference type="PROSITE" id="PS00107">
    <property type="entry name" value="PROTEIN_KINASE_ATP"/>
    <property type="match status" value="1"/>
</dbReference>
<evidence type="ECO:0000256" key="4">
    <source>
        <dbReference type="ARBA" id="ARBA00022614"/>
    </source>
</evidence>
<reference evidence="20" key="1">
    <citation type="submission" date="2025-08" db="UniProtKB">
        <authorList>
            <consortium name="RefSeq"/>
        </authorList>
    </citation>
    <scope>IDENTIFICATION</scope>
    <source>
        <tissue evidence="20">Seedling</tissue>
    </source>
</reference>
<dbReference type="PROSITE" id="PS50011">
    <property type="entry name" value="PROTEIN_KINASE_DOM"/>
    <property type="match status" value="1"/>
</dbReference>
<evidence type="ECO:0000256" key="11">
    <source>
        <dbReference type="ARBA" id="ARBA00022840"/>
    </source>
</evidence>
<feature type="transmembrane region" description="Helical" evidence="17">
    <location>
        <begin position="617"/>
        <end position="643"/>
    </location>
</feature>
<dbReference type="PROSITE" id="PS51450">
    <property type="entry name" value="LRR"/>
    <property type="match status" value="1"/>
</dbReference>
<dbReference type="EC" id="2.7.11.1" evidence="2"/>
<keyword evidence="4" id="KW-0433">Leucine-rich repeat</keyword>
<gene>
    <name evidence="20" type="primary">LOC107414196</name>
</gene>
<evidence type="ECO:0000256" key="12">
    <source>
        <dbReference type="ARBA" id="ARBA00022989"/>
    </source>
</evidence>